<dbReference type="PANTHER" id="PTHR24340">
    <property type="entry name" value="HOMEOBOX PROTEIN NKX"/>
    <property type="match status" value="1"/>
</dbReference>
<keyword evidence="3 5" id="KW-0371">Homeobox</keyword>
<feature type="compositionally biased region" description="Low complexity" evidence="7">
    <location>
        <begin position="249"/>
        <end position="258"/>
    </location>
</feature>
<protein>
    <recommendedName>
        <fullName evidence="8">Homeobox domain-containing protein</fullName>
    </recommendedName>
</protein>
<dbReference type="InterPro" id="IPR050394">
    <property type="entry name" value="Homeobox_NK-like"/>
</dbReference>
<dbReference type="OrthoDB" id="6159439at2759"/>
<accession>A0A9J6BVT4</accession>
<evidence type="ECO:0000256" key="6">
    <source>
        <dbReference type="RuleBase" id="RU000682"/>
    </source>
</evidence>
<dbReference type="PANTHER" id="PTHR24340:SF73">
    <property type="entry name" value="HOMEOBOX PROTEIN BAGPIPE-RELATED"/>
    <property type="match status" value="1"/>
</dbReference>
<dbReference type="InterPro" id="IPR001356">
    <property type="entry name" value="HD"/>
</dbReference>
<dbReference type="InterPro" id="IPR020479">
    <property type="entry name" value="HD_metazoa"/>
</dbReference>
<dbReference type="EMBL" id="JADBJN010000003">
    <property type="protein sequence ID" value="KAG5674033.1"/>
    <property type="molecule type" value="Genomic_DNA"/>
</dbReference>
<dbReference type="PROSITE" id="PS50071">
    <property type="entry name" value="HOMEOBOX_2"/>
    <property type="match status" value="1"/>
</dbReference>
<evidence type="ECO:0000256" key="2">
    <source>
        <dbReference type="ARBA" id="ARBA00023125"/>
    </source>
</evidence>
<feature type="region of interest" description="Disordered" evidence="7">
    <location>
        <begin position="249"/>
        <end position="308"/>
    </location>
</feature>
<organism evidence="9 10">
    <name type="scientific">Polypedilum vanderplanki</name>
    <name type="common">Sleeping chironomid midge</name>
    <dbReference type="NCBI Taxonomy" id="319348"/>
    <lineage>
        <taxon>Eukaryota</taxon>
        <taxon>Metazoa</taxon>
        <taxon>Ecdysozoa</taxon>
        <taxon>Arthropoda</taxon>
        <taxon>Hexapoda</taxon>
        <taxon>Insecta</taxon>
        <taxon>Pterygota</taxon>
        <taxon>Neoptera</taxon>
        <taxon>Endopterygota</taxon>
        <taxon>Diptera</taxon>
        <taxon>Nematocera</taxon>
        <taxon>Chironomoidea</taxon>
        <taxon>Chironomidae</taxon>
        <taxon>Chironominae</taxon>
        <taxon>Polypedilum</taxon>
        <taxon>Polypedilum</taxon>
    </lineage>
</organism>
<dbReference type="InterPro" id="IPR017970">
    <property type="entry name" value="Homeobox_CS"/>
</dbReference>
<evidence type="ECO:0000256" key="3">
    <source>
        <dbReference type="ARBA" id="ARBA00023155"/>
    </source>
</evidence>
<evidence type="ECO:0000256" key="5">
    <source>
        <dbReference type="PROSITE-ProRule" id="PRU00108"/>
    </source>
</evidence>
<feature type="compositionally biased region" description="Basic and acidic residues" evidence="7">
    <location>
        <begin position="282"/>
        <end position="292"/>
    </location>
</feature>
<evidence type="ECO:0000259" key="8">
    <source>
        <dbReference type="PROSITE" id="PS50071"/>
    </source>
</evidence>
<dbReference type="GO" id="GO:0000981">
    <property type="term" value="F:DNA-binding transcription factor activity, RNA polymerase II-specific"/>
    <property type="evidence" value="ECO:0007669"/>
    <property type="project" value="InterPro"/>
</dbReference>
<feature type="DNA-binding region" description="Homeobox" evidence="5">
    <location>
        <begin position="106"/>
        <end position="165"/>
    </location>
</feature>
<dbReference type="GO" id="GO:0000978">
    <property type="term" value="F:RNA polymerase II cis-regulatory region sequence-specific DNA binding"/>
    <property type="evidence" value="ECO:0007669"/>
    <property type="project" value="TreeGrafter"/>
</dbReference>
<comment type="caution">
    <text evidence="9">The sequence shown here is derived from an EMBL/GenBank/DDBJ whole genome shotgun (WGS) entry which is preliminary data.</text>
</comment>
<keyword evidence="10" id="KW-1185">Reference proteome</keyword>
<evidence type="ECO:0000256" key="7">
    <source>
        <dbReference type="SAM" id="MobiDB-lite"/>
    </source>
</evidence>
<proteinExistence type="predicted"/>
<feature type="compositionally biased region" description="Acidic residues" evidence="7">
    <location>
        <begin position="293"/>
        <end position="308"/>
    </location>
</feature>
<feature type="domain" description="Homeobox" evidence="8">
    <location>
        <begin position="104"/>
        <end position="164"/>
    </location>
</feature>
<dbReference type="PRINTS" id="PR00024">
    <property type="entry name" value="HOMEOBOX"/>
</dbReference>
<dbReference type="SMART" id="SM00389">
    <property type="entry name" value="HOX"/>
    <property type="match status" value="1"/>
</dbReference>
<feature type="region of interest" description="Disordered" evidence="7">
    <location>
        <begin position="78"/>
        <end position="102"/>
    </location>
</feature>
<dbReference type="PROSITE" id="PS00027">
    <property type="entry name" value="HOMEOBOX_1"/>
    <property type="match status" value="1"/>
</dbReference>
<keyword evidence="4 5" id="KW-0539">Nucleus</keyword>
<evidence type="ECO:0000256" key="4">
    <source>
        <dbReference type="ARBA" id="ARBA00023242"/>
    </source>
</evidence>
<name>A0A9J6BVT4_POLVA</name>
<dbReference type="Gene3D" id="1.10.10.60">
    <property type="entry name" value="Homeodomain-like"/>
    <property type="match status" value="1"/>
</dbReference>
<evidence type="ECO:0000313" key="9">
    <source>
        <dbReference type="EMBL" id="KAG5674033.1"/>
    </source>
</evidence>
<dbReference type="AlphaFoldDB" id="A0A9J6BVT4"/>
<gene>
    <name evidence="9" type="ORF">PVAND_004024</name>
</gene>
<sequence length="308" mass="35663">MDLTETSLKLQTTPFSINDILTSNNSHQNISKKIKQFCRFRRSSLDCFVVSKDDEQRDKHDSEKNIVQLLNSNPIDMRRRNMSDCESPPTLNYASLKGDDVNSSRKKRSRAAFSHAQVFELERRFSVQRYLSGPERTELAKSLRLTETQIKIWFQNRRYKTKRKQIQQHEAALLAATKRVPVQVLVHRDDANYCRMMSQAVSPGYPSGNPIDPSLFSKLSLTDIYRQQFQMYGFPQLYPYLYAPKSSLGMHSSSLDSSENTTNMRHKSSSNSNKDYTEDTDEKMNEENVSSKDDDDEVLDENENVEID</sequence>
<dbReference type="Proteomes" id="UP001107558">
    <property type="component" value="Chromosome 3"/>
</dbReference>
<comment type="subcellular location">
    <subcellularLocation>
        <location evidence="1 5 6">Nucleus</location>
    </subcellularLocation>
</comment>
<feature type="compositionally biased region" description="Polar residues" evidence="7">
    <location>
        <begin position="259"/>
        <end position="274"/>
    </location>
</feature>
<keyword evidence="2 5" id="KW-0238">DNA-binding</keyword>
<dbReference type="Pfam" id="PF00046">
    <property type="entry name" value="Homeodomain"/>
    <property type="match status" value="1"/>
</dbReference>
<dbReference type="InterPro" id="IPR009057">
    <property type="entry name" value="Homeodomain-like_sf"/>
</dbReference>
<dbReference type="GO" id="GO:0030154">
    <property type="term" value="P:cell differentiation"/>
    <property type="evidence" value="ECO:0007669"/>
    <property type="project" value="TreeGrafter"/>
</dbReference>
<dbReference type="GO" id="GO:0005634">
    <property type="term" value="C:nucleus"/>
    <property type="evidence" value="ECO:0007669"/>
    <property type="project" value="UniProtKB-SubCell"/>
</dbReference>
<dbReference type="CDD" id="cd00086">
    <property type="entry name" value="homeodomain"/>
    <property type="match status" value="1"/>
</dbReference>
<evidence type="ECO:0000313" key="10">
    <source>
        <dbReference type="Proteomes" id="UP001107558"/>
    </source>
</evidence>
<dbReference type="SUPFAM" id="SSF46689">
    <property type="entry name" value="Homeodomain-like"/>
    <property type="match status" value="1"/>
</dbReference>
<evidence type="ECO:0000256" key="1">
    <source>
        <dbReference type="ARBA" id="ARBA00004123"/>
    </source>
</evidence>
<reference evidence="9" key="1">
    <citation type="submission" date="2021-03" db="EMBL/GenBank/DDBJ databases">
        <title>Chromosome level genome of the anhydrobiotic midge Polypedilum vanderplanki.</title>
        <authorList>
            <person name="Yoshida Y."/>
            <person name="Kikawada T."/>
            <person name="Gusev O."/>
        </authorList>
    </citation>
    <scope>NUCLEOTIDE SEQUENCE</scope>
    <source>
        <strain evidence="9">NIAS01</strain>
        <tissue evidence="9">Whole body or cell culture</tissue>
    </source>
</reference>